<dbReference type="InterPro" id="IPR024529">
    <property type="entry name" value="ECF_trnsprt_substrate-spec"/>
</dbReference>
<feature type="transmembrane region" description="Helical" evidence="1">
    <location>
        <begin position="31"/>
        <end position="51"/>
    </location>
</feature>
<feature type="transmembrane region" description="Helical" evidence="1">
    <location>
        <begin position="154"/>
        <end position="176"/>
    </location>
</feature>
<dbReference type="InterPro" id="IPR030949">
    <property type="entry name" value="ECF_S_folate_fam"/>
</dbReference>
<evidence type="ECO:0000313" key="3">
    <source>
        <dbReference type="Proteomes" id="UP000470082"/>
    </source>
</evidence>
<reference evidence="2 3" key="1">
    <citation type="submission" date="2019-08" db="EMBL/GenBank/DDBJ databases">
        <title>In-depth cultivation of the pig gut microbiome towards novel bacterial diversity and tailored functional studies.</title>
        <authorList>
            <person name="Wylensek D."/>
            <person name="Hitch T.C.A."/>
            <person name="Clavel T."/>
        </authorList>
    </citation>
    <scope>NUCLEOTIDE SEQUENCE [LARGE SCALE GENOMIC DNA]</scope>
    <source>
        <strain evidence="2 3">LKV-178-WT-2G</strain>
    </source>
</reference>
<organism evidence="2 3">
    <name type="scientific">Floccifex porci</name>
    <dbReference type="NCBI Taxonomy" id="2606629"/>
    <lineage>
        <taxon>Bacteria</taxon>
        <taxon>Bacillati</taxon>
        <taxon>Bacillota</taxon>
        <taxon>Erysipelotrichia</taxon>
        <taxon>Erysipelotrichales</taxon>
        <taxon>Erysipelotrichaceae</taxon>
        <taxon>Floccifex</taxon>
    </lineage>
</organism>
<comment type="caution">
    <text evidence="2">The sequence shown here is derived from an EMBL/GenBank/DDBJ whole genome shotgun (WGS) entry which is preliminary data.</text>
</comment>
<name>A0A7X2N4C7_9FIRM</name>
<feature type="transmembrane region" description="Helical" evidence="1">
    <location>
        <begin position="58"/>
        <end position="79"/>
    </location>
</feature>
<feature type="transmembrane region" description="Helical" evidence="1">
    <location>
        <begin position="123"/>
        <end position="142"/>
    </location>
</feature>
<dbReference type="GO" id="GO:0022857">
    <property type="term" value="F:transmembrane transporter activity"/>
    <property type="evidence" value="ECO:0007669"/>
    <property type="project" value="InterPro"/>
</dbReference>
<keyword evidence="1" id="KW-1133">Transmembrane helix</keyword>
<accession>A0A7X2N4C7</accession>
<dbReference type="Pfam" id="PF12822">
    <property type="entry name" value="ECF_trnsprt"/>
    <property type="match status" value="1"/>
</dbReference>
<keyword evidence="1" id="KW-0812">Transmembrane</keyword>
<keyword evidence="3" id="KW-1185">Reference proteome</keyword>
<evidence type="ECO:0000313" key="2">
    <source>
        <dbReference type="EMBL" id="MSS02205.1"/>
    </source>
</evidence>
<proteinExistence type="predicted"/>
<gene>
    <name evidence="2" type="ORF">FYJ50_08920</name>
</gene>
<keyword evidence="1" id="KW-0472">Membrane</keyword>
<evidence type="ECO:0000256" key="1">
    <source>
        <dbReference type="SAM" id="Phobius"/>
    </source>
</evidence>
<dbReference type="NCBIfam" id="TIGR04518">
    <property type="entry name" value="ECF_S_folT_fam"/>
    <property type="match status" value="1"/>
</dbReference>
<dbReference type="EMBL" id="VUMM01000023">
    <property type="protein sequence ID" value="MSS02205.1"/>
    <property type="molecule type" value="Genomic_DNA"/>
</dbReference>
<protein>
    <submittedName>
        <fullName evidence="2">Folate family ECF transporter S component</fullName>
    </submittedName>
</protein>
<dbReference type="Proteomes" id="UP000470082">
    <property type="component" value="Unassembled WGS sequence"/>
</dbReference>
<dbReference type="Gene3D" id="1.10.1760.20">
    <property type="match status" value="1"/>
</dbReference>
<dbReference type="AlphaFoldDB" id="A0A7X2N4C7"/>
<feature type="transmembrane region" description="Helical" evidence="1">
    <location>
        <begin position="91"/>
        <end position="111"/>
    </location>
</feature>
<sequence>MEKEVFFMNSVQTIKESTKELKKVSSLTGTALFMALKAVVAQFTITVSNVLEIGFSSVVTGVCALYYGPVLSGLAGILADTIEYILRPTGPYFPGFAINEFVAGFLFGCFFYKQKEISWKRILCAQLSVSFINNLLLTPLWLSMLYGNTFYALWIGRIGIQLLRFPIDFFLLFIVIKTVKRVRPKY</sequence>